<proteinExistence type="predicted"/>
<gene>
    <name evidence="3" type="ORF">ACFQ3N_11455</name>
</gene>
<keyword evidence="4" id="KW-1185">Reference proteome</keyword>
<dbReference type="RefSeq" id="WP_390362522.1">
    <property type="nucleotide sequence ID" value="NZ_JBHTKJ010000029.1"/>
</dbReference>
<dbReference type="Proteomes" id="UP001597040">
    <property type="component" value="Unassembled WGS sequence"/>
</dbReference>
<feature type="domain" description="Hemerythrin-like" evidence="2">
    <location>
        <begin position="16"/>
        <end position="135"/>
    </location>
</feature>
<comment type="caution">
    <text evidence="3">The sequence shown here is derived from an EMBL/GenBank/DDBJ whole genome shotgun (WGS) entry which is preliminary data.</text>
</comment>
<organism evidence="3 4">
    <name type="scientific">Virgibacillus byunsanensis</name>
    <dbReference type="NCBI Taxonomy" id="570945"/>
    <lineage>
        <taxon>Bacteria</taxon>
        <taxon>Bacillati</taxon>
        <taxon>Bacillota</taxon>
        <taxon>Bacilli</taxon>
        <taxon>Bacillales</taxon>
        <taxon>Bacillaceae</taxon>
        <taxon>Virgibacillus</taxon>
    </lineage>
</organism>
<dbReference type="EMBL" id="JBHTKJ010000029">
    <property type="protein sequence ID" value="MFD1039000.1"/>
    <property type="molecule type" value="Genomic_DNA"/>
</dbReference>
<evidence type="ECO:0000313" key="3">
    <source>
        <dbReference type="EMBL" id="MFD1039000.1"/>
    </source>
</evidence>
<evidence type="ECO:0000259" key="2">
    <source>
        <dbReference type="Pfam" id="PF01814"/>
    </source>
</evidence>
<name>A0ABW3LKR3_9BACI</name>
<dbReference type="Gene3D" id="1.20.120.520">
    <property type="entry name" value="nmb1532 protein domain like"/>
    <property type="match status" value="1"/>
</dbReference>
<protein>
    <submittedName>
        <fullName evidence="3">Hemerythrin domain-containing protein</fullName>
    </submittedName>
</protein>
<dbReference type="Pfam" id="PF01814">
    <property type="entry name" value="Hemerythrin"/>
    <property type="match status" value="1"/>
</dbReference>
<accession>A0ABW3LKR3</accession>
<feature type="coiled-coil region" evidence="1">
    <location>
        <begin position="6"/>
        <end position="36"/>
    </location>
</feature>
<dbReference type="InterPro" id="IPR012312">
    <property type="entry name" value="Hemerythrin-like"/>
</dbReference>
<evidence type="ECO:0000256" key="1">
    <source>
        <dbReference type="SAM" id="Coils"/>
    </source>
</evidence>
<evidence type="ECO:0000313" key="4">
    <source>
        <dbReference type="Proteomes" id="UP001597040"/>
    </source>
</evidence>
<sequence>MSGPALRKVESHAMIHEAALQEAEELTNVLENLLKENDMDRALETAYITLEHWETRTLAHAEAEEMGLYKEIAEKSPELKDSVVALTRDHELLRLIVRQIKDILANTGVGVDVLQRFQALILVDKLHNDEEEKVLPEH</sequence>
<keyword evidence="1" id="KW-0175">Coiled coil</keyword>
<reference evidence="4" key="1">
    <citation type="journal article" date="2019" name="Int. J. Syst. Evol. Microbiol.">
        <title>The Global Catalogue of Microorganisms (GCM) 10K type strain sequencing project: providing services to taxonomists for standard genome sequencing and annotation.</title>
        <authorList>
            <consortium name="The Broad Institute Genomics Platform"/>
            <consortium name="The Broad Institute Genome Sequencing Center for Infectious Disease"/>
            <person name="Wu L."/>
            <person name="Ma J."/>
        </authorList>
    </citation>
    <scope>NUCLEOTIDE SEQUENCE [LARGE SCALE GENOMIC DNA]</scope>
    <source>
        <strain evidence="4">CCUG 56754</strain>
    </source>
</reference>